<name>A0A4U9IXU9_9ENTR</name>
<protein>
    <submittedName>
        <fullName evidence="2">Uncharacterized protein</fullName>
    </submittedName>
</protein>
<proteinExistence type="predicted"/>
<dbReference type="AlphaFoldDB" id="A0A4U9IXU9"/>
<organism evidence="2 3">
    <name type="scientific">Leclercia adecarboxylata</name>
    <dbReference type="NCBI Taxonomy" id="83655"/>
    <lineage>
        <taxon>Bacteria</taxon>
        <taxon>Pseudomonadati</taxon>
        <taxon>Pseudomonadota</taxon>
        <taxon>Gammaproteobacteria</taxon>
        <taxon>Enterobacterales</taxon>
        <taxon>Enterobacteriaceae</taxon>
        <taxon>Leclercia</taxon>
    </lineage>
</organism>
<accession>A0A4U9IXU9</accession>
<sequence length="77" mass="8879">MDLAIPARRAISASESPVRMRSRTRLLAITLIGCVIMGLVFYKTNESFILINEYDAFIIMDTRSIWLNMYETDFLLS</sequence>
<keyword evidence="1" id="KW-0472">Membrane</keyword>
<dbReference type="EMBL" id="LR590464">
    <property type="protein sequence ID" value="VTP83307.1"/>
    <property type="molecule type" value="Genomic_DNA"/>
</dbReference>
<reference evidence="2 3" key="1">
    <citation type="submission" date="2019-05" db="EMBL/GenBank/DDBJ databases">
        <authorList>
            <consortium name="Pathogen Informatics"/>
        </authorList>
    </citation>
    <scope>NUCLEOTIDE SEQUENCE [LARGE SCALE GENOMIC DNA]</scope>
    <source>
        <strain evidence="2 3">NCTC13032</strain>
    </source>
</reference>
<gene>
    <name evidence="2" type="ORF">NCTC13032_07319</name>
</gene>
<feature type="transmembrane region" description="Helical" evidence="1">
    <location>
        <begin position="26"/>
        <end position="42"/>
    </location>
</feature>
<keyword evidence="1" id="KW-1133">Transmembrane helix</keyword>
<evidence type="ECO:0000256" key="1">
    <source>
        <dbReference type="SAM" id="Phobius"/>
    </source>
</evidence>
<evidence type="ECO:0000313" key="2">
    <source>
        <dbReference type="EMBL" id="VTP83307.1"/>
    </source>
</evidence>
<keyword evidence="1" id="KW-0812">Transmembrane</keyword>
<dbReference type="Proteomes" id="UP000310719">
    <property type="component" value="Chromosome"/>
</dbReference>
<evidence type="ECO:0000313" key="3">
    <source>
        <dbReference type="Proteomes" id="UP000310719"/>
    </source>
</evidence>